<evidence type="ECO:0000256" key="2">
    <source>
        <dbReference type="ARBA" id="ARBA00022553"/>
    </source>
</evidence>
<dbReference type="Pfam" id="PF08242">
    <property type="entry name" value="Methyltransf_12"/>
    <property type="match status" value="1"/>
</dbReference>
<keyword evidence="3" id="KW-0489">Methyltransferase</keyword>
<evidence type="ECO:0000256" key="7">
    <source>
        <dbReference type="PROSITE-ProRule" id="PRU01363"/>
    </source>
</evidence>
<dbReference type="GO" id="GO:0006633">
    <property type="term" value="P:fatty acid biosynthetic process"/>
    <property type="evidence" value="ECO:0007669"/>
    <property type="project" value="InterPro"/>
</dbReference>
<dbReference type="OrthoDB" id="329835at2759"/>
<keyword evidence="12" id="KW-1185">Reference proteome</keyword>
<evidence type="ECO:0000256" key="1">
    <source>
        <dbReference type="ARBA" id="ARBA00022450"/>
    </source>
</evidence>
<dbReference type="Pfam" id="PF08659">
    <property type="entry name" value="KR"/>
    <property type="match status" value="1"/>
</dbReference>
<dbReference type="Gene3D" id="3.40.47.10">
    <property type="match status" value="1"/>
</dbReference>
<dbReference type="PANTHER" id="PTHR43775">
    <property type="entry name" value="FATTY ACID SYNTHASE"/>
    <property type="match status" value="1"/>
</dbReference>
<dbReference type="Gene3D" id="3.10.129.110">
    <property type="entry name" value="Polyketide synthase dehydratase"/>
    <property type="match status" value="1"/>
</dbReference>
<dbReference type="InterPro" id="IPR049900">
    <property type="entry name" value="PKS_mFAS_DH"/>
</dbReference>
<dbReference type="Pfam" id="PF00109">
    <property type="entry name" value="ketoacyl-synt"/>
    <property type="match status" value="1"/>
</dbReference>
<keyword evidence="5" id="KW-0560">Oxidoreductase</keyword>
<dbReference type="InterPro" id="IPR014031">
    <property type="entry name" value="Ketoacyl_synth_C"/>
</dbReference>
<evidence type="ECO:0000259" key="10">
    <source>
        <dbReference type="PROSITE" id="PS52019"/>
    </source>
</evidence>
<feature type="region of interest" description="N-terminal hotdog fold" evidence="7">
    <location>
        <begin position="929"/>
        <end position="1067"/>
    </location>
</feature>
<dbReference type="SMART" id="SM00825">
    <property type="entry name" value="PKS_KS"/>
    <property type="match status" value="1"/>
</dbReference>
<dbReference type="SUPFAM" id="SSF51735">
    <property type="entry name" value="NAD(P)-binding Rossmann-fold domains"/>
    <property type="match status" value="1"/>
</dbReference>
<dbReference type="PROSITE" id="PS00606">
    <property type="entry name" value="KS3_1"/>
    <property type="match status" value="1"/>
</dbReference>
<dbReference type="EMBL" id="KN714745">
    <property type="protein sequence ID" value="KUI60190.1"/>
    <property type="molecule type" value="Genomic_DNA"/>
</dbReference>
<dbReference type="GO" id="GO:0008168">
    <property type="term" value="F:methyltransferase activity"/>
    <property type="evidence" value="ECO:0007669"/>
    <property type="project" value="UniProtKB-KW"/>
</dbReference>
<evidence type="ECO:0000259" key="9">
    <source>
        <dbReference type="PROSITE" id="PS52004"/>
    </source>
</evidence>
<keyword evidence="2" id="KW-0597">Phosphoprotein</keyword>
<dbReference type="InterPro" id="IPR016035">
    <property type="entry name" value="Acyl_Trfase/lysoPLipase"/>
</dbReference>
<feature type="domain" description="PKS/mFAS DH" evidence="10">
    <location>
        <begin position="929"/>
        <end position="1238"/>
    </location>
</feature>
<dbReference type="InterPro" id="IPR016039">
    <property type="entry name" value="Thiolase-like"/>
</dbReference>
<gene>
    <name evidence="11" type="ORF">VP1G_07398</name>
</gene>
<dbReference type="Pfam" id="PF21089">
    <property type="entry name" value="PKS_DH_N"/>
    <property type="match status" value="1"/>
</dbReference>
<dbReference type="InterPro" id="IPR020841">
    <property type="entry name" value="PKS_Beta-ketoAc_synthase_dom"/>
</dbReference>
<dbReference type="GO" id="GO:0004312">
    <property type="term" value="F:fatty acid synthase activity"/>
    <property type="evidence" value="ECO:0007669"/>
    <property type="project" value="TreeGrafter"/>
</dbReference>
<dbReference type="InterPro" id="IPR016036">
    <property type="entry name" value="Malonyl_transacylase_ACP-bd"/>
</dbReference>
<keyword evidence="6" id="KW-0511">Multifunctional enzyme</keyword>
<dbReference type="SUPFAM" id="SSF55048">
    <property type="entry name" value="Probable ACP-binding domain of malonyl-CoA ACP transacylase"/>
    <property type="match status" value="1"/>
</dbReference>
<dbReference type="SMART" id="SM00822">
    <property type="entry name" value="PKS_KR"/>
    <property type="match status" value="1"/>
</dbReference>
<keyword evidence="4" id="KW-0808">Transferase</keyword>
<evidence type="ECO:0000259" key="8">
    <source>
        <dbReference type="PROSITE" id="PS50075"/>
    </source>
</evidence>
<dbReference type="CDD" id="cd00833">
    <property type="entry name" value="PKS"/>
    <property type="match status" value="1"/>
</dbReference>
<dbReference type="InterPro" id="IPR036736">
    <property type="entry name" value="ACP-like_sf"/>
</dbReference>
<evidence type="ECO:0000256" key="3">
    <source>
        <dbReference type="ARBA" id="ARBA00022603"/>
    </source>
</evidence>
<dbReference type="PROSITE" id="PS52004">
    <property type="entry name" value="KS3_2"/>
    <property type="match status" value="1"/>
</dbReference>
<dbReference type="PANTHER" id="PTHR43775:SF20">
    <property type="entry name" value="HYBRID PKS-NRPS SYNTHETASE APDA"/>
    <property type="match status" value="1"/>
</dbReference>
<dbReference type="InterPro" id="IPR018201">
    <property type="entry name" value="Ketoacyl_synth_AS"/>
</dbReference>
<dbReference type="SUPFAM" id="SSF52151">
    <property type="entry name" value="FabD/lysophospholipase-like"/>
    <property type="match status" value="1"/>
</dbReference>
<dbReference type="SUPFAM" id="SSF53335">
    <property type="entry name" value="S-adenosyl-L-methionine-dependent methyltransferases"/>
    <property type="match status" value="1"/>
</dbReference>
<evidence type="ECO:0000313" key="11">
    <source>
        <dbReference type="EMBL" id="KUI60190.1"/>
    </source>
</evidence>
<dbReference type="SUPFAM" id="SSF53901">
    <property type="entry name" value="Thiolase-like"/>
    <property type="match status" value="1"/>
</dbReference>
<dbReference type="InterPro" id="IPR020806">
    <property type="entry name" value="PKS_PP-bd"/>
</dbReference>
<dbReference type="GO" id="GO:0044550">
    <property type="term" value="P:secondary metabolite biosynthetic process"/>
    <property type="evidence" value="ECO:0007669"/>
    <property type="project" value="TreeGrafter"/>
</dbReference>
<dbReference type="InterPro" id="IPR049552">
    <property type="entry name" value="PKS_DH_N"/>
</dbReference>
<dbReference type="PROSITE" id="PS50075">
    <property type="entry name" value="CARRIER"/>
    <property type="match status" value="1"/>
</dbReference>
<dbReference type="Gene3D" id="3.30.70.3290">
    <property type="match status" value="1"/>
</dbReference>
<dbReference type="PROSITE" id="PS00012">
    <property type="entry name" value="PHOSPHOPANTETHEINE"/>
    <property type="match status" value="1"/>
</dbReference>
<dbReference type="Proteomes" id="UP000078576">
    <property type="component" value="Unassembled WGS sequence"/>
</dbReference>
<dbReference type="Pfam" id="PF16197">
    <property type="entry name" value="KAsynt_C_assoc"/>
    <property type="match status" value="1"/>
</dbReference>
<dbReference type="InterPro" id="IPR006162">
    <property type="entry name" value="Ppantetheine_attach_site"/>
</dbReference>
<dbReference type="InterPro" id="IPR042104">
    <property type="entry name" value="PKS_dehydratase_sf"/>
</dbReference>
<dbReference type="CDD" id="cd02440">
    <property type="entry name" value="AdoMet_MTases"/>
    <property type="match status" value="1"/>
</dbReference>
<dbReference type="Pfam" id="PF02801">
    <property type="entry name" value="Ketoacyl-synt_C"/>
    <property type="match status" value="1"/>
</dbReference>
<evidence type="ECO:0000256" key="4">
    <source>
        <dbReference type="ARBA" id="ARBA00022679"/>
    </source>
</evidence>
<dbReference type="Gene3D" id="3.40.50.150">
    <property type="entry name" value="Vaccinia Virus protein VP39"/>
    <property type="match status" value="1"/>
</dbReference>
<evidence type="ECO:0000256" key="5">
    <source>
        <dbReference type="ARBA" id="ARBA00023002"/>
    </source>
</evidence>
<feature type="active site" description="Proton acceptor; for dehydratase activity" evidence="7">
    <location>
        <position position="961"/>
    </location>
</feature>
<sequence>MPSMSREAIAIVGSACRFAGGANSPSKLWELLGDPRDLCQEIPDSRFNAKGFYHPDSSYHGHSNVSHAYFINEDVAVFDAEFFGIRPMEAKAMDPQQRFLMEVAFEGLESAGMVISDLRGSDTSVYVGVMLSDYCSRTGLSILSSRISYFFDWHGPSVTLDTACSSSLVAVHMAIQALRAGDSRMALACGSNLILGPENFIVESKLKMLSPDGRGRMWDQGANGYARGDGVACLVLKTLSAALDDGDHIECIIRETGVNQDGATAGITMPGAKAQEALIRSTYAKAGLDLSVVRDRPQFFEAHGTGTPAGDPTEAEAVYRAFFEAQHDDLELGGGNPLYVGSIKTVLGHTEGTAGVSAILKASLALQNAVIPPNLLFDNLADSVAPFYKNVEIPKAARPWPHTSGGVRRASVNNFGFGGTNAHAILESYDKDTIIVPVEAEMTGLFTPFVFSATSEQSLRASLIAYAKYFGGEGSRVNIQDLAYTLRSRRNAFRYRFSVTASSTAELKDKILTKLAEENTRIGNEAIPRAKDRTPKFLGIFTGQGAQYPRMAAELLERSGIARRIIQDLEEYLAELGEDRPSWSLQTELLASASCSLVHEATISQPLCTAVQILLVDLLKLAGVSFDAVVGHSSGEIAAAYAAGCLTARDAIYIAYFRGMHVQHAASPNRNGIRGAMLAVGSSLEYAEELCADSLFEGRITVAACNSPSSMTVSGDEDAIADLQLVLEDEEKFNRRLRVDKAYHSRHMLPCFDPYVASLRHWNIGFQKPRGSCNWFSSVYDGCLNSEKGLSDIYWAENMTKPVLFSQALSAALAAGSYDMALEIGAHPALKGPAKQTIESVLGTDIPYCGTLCRGINAVEASSTGLGVLWSYLGKECIDLDGYERALTGGKHHFSVLKGLPTYQWDHTSRYWHESRSSRKMRFRSRPVHPLLGDIATDSASHHMSWKNLLRVDEMAWLEGHRVQDQIVFPAAGYLASALEASNVLAENTISKGMRLVDVRNFAINHALPFPSDDTSIESLIEMADVVHDEYKNCIRARFKYSAALEPLAEDLSLVASGDVEIHLGESSLSLLPARKPVLPYLIDVDTDRFYQSLSDLGYAFSGRFRSLSSLRRKYRRSSCRAKLQSPEDGENLLIHPAEIDAVLQSCILAYSYPYDQMIRSLHLPTTIKQIRINPAVLAASNTRVRDVFGHVDAAISPKSADHKGFSGDVDFYIDDCSHAAVQIQDVSFVALGGSPRVFSKVQWVPSRPDGDLAGQGINLDQEHRDMVSLLERIATFYLREFDHDVPLDSPARSEFPNKWYLNYARHITDTVQRGTHKWARPEWLQDTAEDIERLIEPYTAVPDVAIMQLVGKHMPRVFRGETTMLEQLRKSDILDRYYAEGFGLKESAQWVARTVKQLTDRYSYMNIFETGAGTGGATKAVFKEISDNFQSYTFTDVSAAFFENASNIFAQYNDRMVLKTFNAEVDPVIQGFVEGSYDLVIAFFVIHATRDLGQALKNIRKLLKPGGFLVVGEALEGMNGVASSGFVFGTLPGWWHGVDNGRVLSPLVSAQEWDKLLRENGFSGVDSHPKAEFEDILNFYHFATQAVNDEVRFFREPLSTGISSWSPPPMEKLVLIGGETSLTKYLAQGLNSIFSERFAREVYSFGTLLHVDYEVVNANSTVVSLVELDSPVFEDITPETFEAVKKMFQTGKTLLWVTSGRQDDESYANMTVGFGRSAAHECPDLRIQQLDITDPLNTTSHAIAEVLLRLHASNSMTEDMVWTTELELVLDKRGREMVSRLRPIIELNDRYNSARRTVVREMDVETTMPISVQISTHGTTITELSRYEGLAAERDIPKDEIELRITHALASATKSPVGHKFLVAGLSLGTDTPYLALVPSLSSVLTVPVAVTVPIELPELPVEKTLPLIGAHLIAMNVLTPMYSGQALLVHNASRIIAKALLAQADAKQVDVIYTTDSAEEDNTPDSWIRIPDYVTQADLIDILDVEPSGFLGLTSKTASKLGNETTMLSALPPSCLKLTSRDLFSFEGSESKAAVAVVLGESLRKAVDYTKRGDLVEAEDPERVTLDKLAREAVPEDPLAVIDFIPASSLPVRASRLDASPMFKGSDGTYWIVGMSGSLGICFCDWMINAGARNIVVTSRNPDISPEWISSHKRKGANIVVIPCDVTNEVALKAAHRTIVGNLPPIAGVLHGAMVLRDVPIRNMSFQQLTDVTRPKVEGSIYLDRIFYEENLDFFVLTSSITSVMGNWGQAHYAAANCFLCSLAAQRRKRGLRAAAVNTGTIVGAGYMERESSKALDLTVQTFNMMQMSEEDWCQALCEAIAACRLESPNGPELTTGISDTAWNTPNPPKWFSNPKFSSFVIGRKTGGQDKKEGKTNASVRDLLQSCKSIKELHLIIKGKLTGAFAAQLRNILQVTTSDDDLMASRSNEIGLDSLVSVDIRSWFLKSLGVSVPVLQIMGSDTMSNLVQHAVEAIPADMTSSSRQVVCRRDK</sequence>
<dbReference type="STRING" id="694573.A0A194V8B4"/>
<dbReference type="InterPro" id="IPR036291">
    <property type="entry name" value="NAD(P)-bd_dom_sf"/>
</dbReference>
<protein>
    <submittedName>
        <fullName evidence="11">Polyketide synthase-nonribosomal peptide synthetase</fullName>
    </submittedName>
</protein>
<dbReference type="SUPFAM" id="SSF47336">
    <property type="entry name" value="ACP-like"/>
    <property type="match status" value="1"/>
</dbReference>
<dbReference type="SMART" id="SM00827">
    <property type="entry name" value="PKS_AT"/>
    <property type="match status" value="1"/>
</dbReference>
<dbReference type="Gene3D" id="3.40.50.720">
    <property type="entry name" value="NAD(P)-binding Rossmann-like Domain"/>
    <property type="match status" value="1"/>
</dbReference>
<dbReference type="InterPro" id="IPR032821">
    <property type="entry name" value="PKS_assoc"/>
</dbReference>
<feature type="domain" description="Ketosynthase family 3 (KS3)" evidence="9">
    <location>
        <begin position="6"/>
        <end position="428"/>
    </location>
</feature>
<feature type="region of interest" description="C-terminal hotdog fold" evidence="7">
    <location>
        <begin position="1082"/>
        <end position="1238"/>
    </location>
</feature>
<dbReference type="InterPro" id="IPR001227">
    <property type="entry name" value="Ac_transferase_dom_sf"/>
</dbReference>
<dbReference type="Pfam" id="PF14765">
    <property type="entry name" value="PS-DH"/>
    <property type="match status" value="1"/>
</dbReference>
<proteinExistence type="predicted"/>
<dbReference type="InterPro" id="IPR009081">
    <property type="entry name" value="PP-bd_ACP"/>
</dbReference>
<dbReference type="InterPro" id="IPR013217">
    <property type="entry name" value="Methyltransf_12"/>
</dbReference>
<dbReference type="InterPro" id="IPR013968">
    <property type="entry name" value="PKS_KR"/>
</dbReference>
<name>A0A194V8B4_CYTMA</name>
<dbReference type="SMART" id="SM00823">
    <property type="entry name" value="PKS_PP"/>
    <property type="match status" value="1"/>
</dbReference>
<dbReference type="GO" id="GO:0032259">
    <property type="term" value="P:methylation"/>
    <property type="evidence" value="ECO:0007669"/>
    <property type="project" value="UniProtKB-KW"/>
</dbReference>
<keyword evidence="1" id="KW-0596">Phosphopantetheine</keyword>
<organism evidence="11 12">
    <name type="scientific">Cytospora mali</name>
    <name type="common">Apple Valsa canker fungus</name>
    <name type="synonym">Valsa mali</name>
    <dbReference type="NCBI Taxonomy" id="578113"/>
    <lineage>
        <taxon>Eukaryota</taxon>
        <taxon>Fungi</taxon>
        <taxon>Dikarya</taxon>
        <taxon>Ascomycota</taxon>
        <taxon>Pezizomycotina</taxon>
        <taxon>Sordariomycetes</taxon>
        <taxon>Sordariomycetidae</taxon>
        <taxon>Diaporthales</taxon>
        <taxon>Cytosporaceae</taxon>
        <taxon>Cytospora</taxon>
    </lineage>
</organism>
<reference evidence="12" key="1">
    <citation type="submission" date="2014-12" db="EMBL/GenBank/DDBJ databases">
        <title>Genome Sequence of Valsa Canker Pathogens Uncovers a Specific Adaption of Colonization on Woody Bark.</title>
        <authorList>
            <person name="Yin Z."/>
            <person name="Liu H."/>
            <person name="Gao X."/>
            <person name="Li Z."/>
            <person name="Song N."/>
            <person name="Ke X."/>
            <person name="Dai Q."/>
            <person name="Wu Y."/>
            <person name="Sun Y."/>
            <person name="Xu J.-R."/>
            <person name="Kang Z.K."/>
            <person name="Wang L."/>
            <person name="Huang L."/>
        </authorList>
    </citation>
    <scope>NUCLEOTIDE SEQUENCE [LARGE SCALE GENOMIC DNA]</scope>
    <source>
        <strain evidence="12">SXYL134</strain>
    </source>
</reference>
<dbReference type="SMART" id="SM00826">
    <property type="entry name" value="PKS_DH"/>
    <property type="match status" value="1"/>
</dbReference>
<evidence type="ECO:0000256" key="6">
    <source>
        <dbReference type="ARBA" id="ARBA00023268"/>
    </source>
</evidence>
<feature type="active site" description="Proton donor; for dehydratase activity" evidence="7">
    <location>
        <position position="1141"/>
    </location>
</feature>
<dbReference type="GO" id="GO:0031177">
    <property type="term" value="F:phosphopantetheine binding"/>
    <property type="evidence" value="ECO:0007669"/>
    <property type="project" value="InterPro"/>
</dbReference>
<evidence type="ECO:0000313" key="12">
    <source>
        <dbReference type="Proteomes" id="UP000078576"/>
    </source>
</evidence>
<dbReference type="GO" id="GO:0016491">
    <property type="term" value="F:oxidoreductase activity"/>
    <property type="evidence" value="ECO:0007669"/>
    <property type="project" value="UniProtKB-KW"/>
</dbReference>
<dbReference type="InterPro" id="IPR049551">
    <property type="entry name" value="PKS_DH_C"/>
</dbReference>
<dbReference type="Pfam" id="PF00698">
    <property type="entry name" value="Acyl_transf_1"/>
    <property type="match status" value="1"/>
</dbReference>
<dbReference type="InterPro" id="IPR014043">
    <property type="entry name" value="Acyl_transferase_dom"/>
</dbReference>
<dbReference type="InterPro" id="IPR050091">
    <property type="entry name" value="PKS_NRPS_Biosynth_Enz"/>
</dbReference>
<dbReference type="PROSITE" id="PS52019">
    <property type="entry name" value="PKS_MFAS_DH"/>
    <property type="match status" value="1"/>
</dbReference>
<dbReference type="InterPro" id="IPR029063">
    <property type="entry name" value="SAM-dependent_MTases_sf"/>
</dbReference>
<dbReference type="Gene3D" id="3.40.366.10">
    <property type="entry name" value="Malonyl-Coenzyme A Acyl Carrier Protein, domain 2"/>
    <property type="match status" value="1"/>
</dbReference>
<dbReference type="InterPro" id="IPR020807">
    <property type="entry name" value="PKS_DH"/>
</dbReference>
<dbReference type="InterPro" id="IPR057326">
    <property type="entry name" value="KR_dom"/>
</dbReference>
<dbReference type="GO" id="GO:0004315">
    <property type="term" value="F:3-oxoacyl-[acyl-carrier-protein] synthase activity"/>
    <property type="evidence" value="ECO:0007669"/>
    <property type="project" value="InterPro"/>
</dbReference>
<feature type="domain" description="Carrier" evidence="8">
    <location>
        <begin position="2401"/>
        <end position="2476"/>
    </location>
</feature>
<dbReference type="InterPro" id="IPR014030">
    <property type="entry name" value="Ketoacyl_synth_N"/>
</dbReference>
<accession>A0A194V8B4</accession>